<dbReference type="AlphaFoldDB" id="A0A0U5GTD8"/>
<name>A0A0U5GTD8_ASPCI</name>
<accession>A0A0U5GTD8</accession>
<gene>
    <name evidence="2" type="ORF">ASPCAL07725</name>
</gene>
<feature type="signal peptide" evidence="1">
    <location>
        <begin position="1"/>
        <end position="20"/>
    </location>
</feature>
<proteinExistence type="predicted"/>
<keyword evidence="1" id="KW-0732">Signal</keyword>
<dbReference type="Proteomes" id="UP000054771">
    <property type="component" value="Unassembled WGS sequence"/>
</dbReference>
<keyword evidence="3" id="KW-1185">Reference proteome</keyword>
<dbReference type="OrthoDB" id="10367914at2759"/>
<dbReference type="Gene3D" id="2.60.20.10">
    <property type="entry name" value="Crystallins"/>
    <property type="match status" value="1"/>
</dbReference>
<evidence type="ECO:0000256" key="1">
    <source>
        <dbReference type="SAM" id="SignalP"/>
    </source>
</evidence>
<evidence type="ECO:0000313" key="2">
    <source>
        <dbReference type="EMBL" id="CEN61058.1"/>
    </source>
</evidence>
<feature type="chain" id="PRO_5006858200" evidence="1">
    <location>
        <begin position="21"/>
        <end position="124"/>
    </location>
</feature>
<organism evidence="2 3">
    <name type="scientific">Aspergillus calidoustus</name>
    <dbReference type="NCBI Taxonomy" id="454130"/>
    <lineage>
        <taxon>Eukaryota</taxon>
        <taxon>Fungi</taxon>
        <taxon>Dikarya</taxon>
        <taxon>Ascomycota</taxon>
        <taxon>Pezizomycotina</taxon>
        <taxon>Eurotiomycetes</taxon>
        <taxon>Eurotiomycetidae</taxon>
        <taxon>Eurotiales</taxon>
        <taxon>Aspergillaceae</taxon>
        <taxon>Aspergillus</taxon>
        <taxon>Aspergillus subgen. Nidulantes</taxon>
    </lineage>
</organism>
<dbReference type="STRING" id="454130.A0A0U5GTD8"/>
<dbReference type="EMBL" id="CDMC01000006">
    <property type="protein sequence ID" value="CEN61058.1"/>
    <property type="molecule type" value="Genomic_DNA"/>
</dbReference>
<reference evidence="3" key="1">
    <citation type="journal article" date="2016" name="Genome Announc.">
        <title>Draft genome sequences of fungus Aspergillus calidoustus.</title>
        <authorList>
            <person name="Horn F."/>
            <person name="Linde J."/>
            <person name="Mattern D.J."/>
            <person name="Walther G."/>
            <person name="Guthke R."/>
            <person name="Scherlach K."/>
            <person name="Martin K."/>
            <person name="Brakhage A.A."/>
            <person name="Petzke L."/>
            <person name="Valiante V."/>
        </authorList>
    </citation>
    <scope>NUCLEOTIDE SEQUENCE [LARGE SCALE GENOMIC DNA]</scope>
    <source>
        <strain evidence="3">SF006504</strain>
    </source>
</reference>
<protein>
    <submittedName>
        <fullName evidence="2">Uncharacterized protein</fullName>
    </submittedName>
</protein>
<evidence type="ECO:0000313" key="3">
    <source>
        <dbReference type="Proteomes" id="UP000054771"/>
    </source>
</evidence>
<sequence length="124" mass="13779">MKLNLALMTAIVALAPAASAWRVRFYEHKDFKGREHTRAGPGNPGSACQGAPNPINNEISSFKFWPENAEGTTSCCLQLFNSLDCEPSSLLSYPLNCKYSEYSDLQNTPLQDKISSYRTVCRLI</sequence>